<dbReference type="EMBL" id="NBIV01000036">
    <property type="protein sequence ID" value="PXF46535.1"/>
    <property type="molecule type" value="Genomic_DNA"/>
</dbReference>
<dbReference type="OrthoDB" id="116078at2759"/>
<accession>A0A2V3IWU1</accession>
<organism evidence="1 2">
    <name type="scientific">Gracilariopsis chorda</name>
    <dbReference type="NCBI Taxonomy" id="448386"/>
    <lineage>
        <taxon>Eukaryota</taxon>
        <taxon>Rhodophyta</taxon>
        <taxon>Florideophyceae</taxon>
        <taxon>Rhodymeniophycidae</taxon>
        <taxon>Gracilariales</taxon>
        <taxon>Gracilariaceae</taxon>
        <taxon>Gracilariopsis</taxon>
    </lineage>
</organism>
<evidence type="ECO:0000313" key="1">
    <source>
        <dbReference type="EMBL" id="PXF46535.1"/>
    </source>
</evidence>
<reference evidence="1 2" key="1">
    <citation type="journal article" date="2018" name="Mol. Biol. Evol.">
        <title>Analysis of the draft genome of the red seaweed Gracilariopsis chorda provides insights into genome size evolution in Rhodophyta.</title>
        <authorList>
            <person name="Lee J."/>
            <person name="Yang E.C."/>
            <person name="Graf L."/>
            <person name="Yang J.H."/>
            <person name="Qiu H."/>
            <person name="Zel Zion U."/>
            <person name="Chan C.X."/>
            <person name="Stephens T.G."/>
            <person name="Weber A.P.M."/>
            <person name="Boo G.H."/>
            <person name="Boo S.M."/>
            <person name="Kim K.M."/>
            <person name="Shin Y."/>
            <person name="Jung M."/>
            <person name="Lee S.J."/>
            <person name="Yim H.S."/>
            <person name="Lee J.H."/>
            <person name="Bhattacharya D."/>
            <person name="Yoon H.S."/>
        </authorList>
    </citation>
    <scope>NUCLEOTIDE SEQUENCE [LARGE SCALE GENOMIC DNA]</scope>
    <source>
        <strain evidence="1 2">SKKU-2015</strain>
        <tissue evidence="1">Whole body</tissue>
    </source>
</reference>
<dbReference type="Proteomes" id="UP000247409">
    <property type="component" value="Unassembled WGS sequence"/>
</dbReference>
<keyword evidence="2" id="KW-1185">Reference proteome</keyword>
<dbReference type="AlphaFoldDB" id="A0A2V3IWU1"/>
<evidence type="ECO:0000313" key="2">
    <source>
        <dbReference type="Proteomes" id="UP000247409"/>
    </source>
</evidence>
<gene>
    <name evidence="1" type="ORF">BWQ96_03663</name>
</gene>
<protein>
    <submittedName>
        <fullName evidence="1">Uncharacterized protein</fullName>
    </submittedName>
</protein>
<comment type="caution">
    <text evidence="1">The sequence shown here is derived from an EMBL/GenBank/DDBJ whole genome shotgun (WGS) entry which is preliminary data.</text>
</comment>
<proteinExistence type="predicted"/>
<name>A0A2V3IWU1_9FLOR</name>
<sequence>MPTPAQFCLQWRNELRARAMQAAKQMRKAQERFKRNYDATTRPATPDLQVGRHVFLAPIATGPHEVVEFNEDTVFIKRGIEVERVSRDRVVNAPVQEPLLNAPNSPASADTTRVDTGERLPAQPLPKSEILDVPPFGYSVHTRFPLGIPISGDGSVSPEFSELHHGAMPGDIADV</sequence>